<dbReference type="EMBL" id="CP036432">
    <property type="protein sequence ID" value="QDV86447.1"/>
    <property type="molecule type" value="Genomic_DNA"/>
</dbReference>
<protein>
    <submittedName>
        <fullName evidence="1">Uncharacterized protein</fullName>
    </submittedName>
</protein>
<name>A0ABX5XY43_9BACT</name>
<evidence type="ECO:0000313" key="1">
    <source>
        <dbReference type="EMBL" id="QDV86447.1"/>
    </source>
</evidence>
<dbReference type="Proteomes" id="UP000318081">
    <property type="component" value="Chromosome"/>
</dbReference>
<sequence length="40" mass="4566">MQRPTFGRSIPNDRYIISKSDDTVIIQVQRGADGVVFTQR</sequence>
<keyword evidence="2" id="KW-1185">Reference proteome</keyword>
<evidence type="ECO:0000313" key="2">
    <source>
        <dbReference type="Proteomes" id="UP000318081"/>
    </source>
</evidence>
<reference evidence="1 2" key="1">
    <citation type="submission" date="2019-02" db="EMBL/GenBank/DDBJ databases">
        <title>Deep-cultivation of Planctomycetes and their phenomic and genomic characterization uncovers novel biology.</title>
        <authorList>
            <person name="Wiegand S."/>
            <person name="Jogler M."/>
            <person name="Boedeker C."/>
            <person name="Pinto D."/>
            <person name="Vollmers J."/>
            <person name="Rivas-Marin E."/>
            <person name="Kohn T."/>
            <person name="Peeters S.H."/>
            <person name="Heuer A."/>
            <person name="Rast P."/>
            <person name="Oberbeckmann S."/>
            <person name="Bunk B."/>
            <person name="Jeske O."/>
            <person name="Meyerdierks A."/>
            <person name="Storesund J.E."/>
            <person name="Kallscheuer N."/>
            <person name="Luecker S."/>
            <person name="Lage O.M."/>
            <person name="Pohl T."/>
            <person name="Merkel B.J."/>
            <person name="Hornburger P."/>
            <person name="Mueller R.-W."/>
            <person name="Bruemmer F."/>
            <person name="Labrenz M."/>
            <person name="Spormann A.M."/>
            <person name="Op den Camp H."/>
            <person name="Overmann J."/>
            <person name="Amann R."/>
            <person name="Jetten M.S.M."/>
            <person name="Mascher T."/>
            <person name="Medema M.H."/>
            <person name="Devos D.P."/>
            <person name="Kaster A.-K."/>
            <person name="Ovreas L."/>
            <person name="Rohde M."/>
            <person name="Galperin M.Y."/>
            <person name="Jogler C."/>
        </authorList>
    </citation>
    <scope>NUCLEOTIDE SEQUENCE [LARGE SCALE GENOMIC DNA]</scope>
    <source>
        <strain evidence="1 2">TBK1r</strain>
    </source>
</reference>
<gene>
    <name evidence="1" type="ORF">TBK1r_54660</name>
</gene>
<organism evidence="1 2">
    <name type="scientific">Stieleria magnilauensis</name>
    <dbReference type="NCBI Taxonomy" id="2527963"/>
    <lineage>
        <taxon>Bacteria</taxon>
        <taxon>Pseudomonadati</taxon>
        <taxon>Planctomycetota</taxon>
        <taxon>Planctomycetia</taxon>
        <taxon>Pirellulales</taxon>
        <taxon>Pirellulaceae</taxon>
        <taxon>Stieleria</taxon>
    </lineage>
</organism>
<accession>A0ABX5XY43</accession>
<proteinExistence type="predicted"/>